<evidence type="ECO:0000313" key="5">
    <source>
        <dbReference type="EMBL" id="QGH33010.1"/>
    </source>
</evidence>
<dbReference type="KEGG" id="grc:GI584_02625"/>
<organism evidence="5 6">
    <name type="scientific">Gracilibacillus salitolerans</name>
    <dbReference type="NCBI Taxonomy" id="2663022"/>
    <lineage>
        <taxon>Bacteria</taxon>
        <taxon>Bacillati</taxon>
        <taxon>Bacillota</taxon>
        <taxon>Bacilli</taxon>
        <taxon>Bacillales</taxon>
        <taxon>Bacillaceae</taxon>
        <taxon>Gracilibacillus</taxon>
    </lineage>
</organism>
<gene>
    <name evidence="5" type="ORF">GI584_02625</name>
</gene>
<keyword evidence="2" id="KW-0288">FMN</keyword>
<name>A0A5Q2TGF3_9BACI</name>
<sequence length="196" mass="21602">MKIAAIAGSLTPLSKTLLTVKEAVGHIRRHHDHVEVNLINLKEYQLDFCDGRDPSEYEGDSKKIIKEIVEADALIVGTPIYRGSIPGALKNVFDLIPNTALKGKVLAFIATGGSYHHFLAIEHQLKPLAGYFKAYTLPGNVYAHNDHFQNKQLTDEGIKQRLHELSDSVVTLSKSLDSKVIGAEQPVIPRQSLAQT</sequence>
<dbReference type="PANTHER" id="PTHR43408:SF2">
    <property type="entry name" value="FMN REDUCTASE (NADPH)"/>
    <property type="match status" value="1"/>
</dbReference>
<evidence type="ECO:0000259" key="4">
    <source>
        <dbReference type="Pfam" id="PF03358"/>
    </source>
</evidence>
<dbReference type="PANTHER" id="PTHR43408">
    <property type="entry name" value="FMN REDUCTASE (NADPH)"/>
    <property type="match status" value="1"/>
</dbReference>
<keyword evidence="6" id="KW-1185">Reference proteome</keyword>
<dbReference type="GO" id="GO:0016491">
    <property type="term" value="F:oxidoreductase activity"/>
    <property type="evidence" value="ECO:0007669"/>
    <property type="project" value="UniProtKB-KW"/>
</dbReference>
<dbReference type="Proteomes" id="UP000339690">
    <property type="component" value="Chromosome"/>
</dbReference>
<keyword evidence="3" id="KW-0560">Oxidoreductase</keyword>
<feature type="domain" description="NADPH-dependent FMN reductase-like" evidence="4">
    <location>
        <begin position="1"/>
        <end position="146"/>
    </location>
</feature>
<evidence type="ECO:0000256" key="1">
    <source>
        <dbReference type="ARBA" id="ARBA00022630"/>
    </source>
</evidence>
<proteinExistence type="predicted"/>
<dbReference type="EMBL" id="CP045915">
    <property type="protein sequence ID" value="QGH33010.1"/>
    <property type="molecule type" value="Genomic_DNA"/>
</dbReference>
<evidence type="ECO:0000256" key="3">
    <source>
        <dbReference type="ARBA" id="ARBA00023002"/>
    </source>
</evidence>
<reference evidence="5 6" key="1">
    <citation type="submission" date="2019-11" db="EMBL/GenBank/DDBJ databases">
        <title>Gracilibacillus salitolerans sp. nov., a moderate halophile isolated from a saline soil in northwest China.</title>
        <authorList>
            <person name="Gan L."/>
        </authorList>
    </citation>
    <scope>NUCLEOTIDE SEQUENCE [LARGE SCALE GENOMIC DNA]</scope>
    <source>
        <strain evidence="5 6">SCU50</strain>
    </source>
</reference>
<dbReference type="Gene3D" id="3.40.50.360">
    <property type="match status" value="1"/>
</dbReference>
<evidence type="ECO:0000256" key="2">
    <source>
        <dbReference type="ARBA" id="ARBA00022643"/>
    </source>
</evidence>
<dbReference type="InterPro" id="IPR051814">
    <property type="entry name" value="NAD(P)H-dep_FMN_reductase"/>
</dbReference>
<protein>
    <submittedName>
        <fullName evidence="5">NAD(P)H-dependent oxidoreductase</fullName>
    </submittedName>
</protein>
<dbReference type="AlphaFoldDB" id="A0A5Q2TGF3"/>
<accession>A0A5Q2TGF3</accession>
<dbReference type="SUPFAM" id="SSF52218">
    <property type="entry name" value="Flavoproteins"/>
    <property type="match status" value="1"/>
</dbReference>
<keyword evidence="1" id="KW-0285">Flavoprotein</keyword>
<evidence type="ECO:0000313" key="6">
    <source>
        <dbReference type="Proteomes" id="UP000339690"/>
    </source>
</evidence>
<dbReference type="Pfam" id="PF03358">
    <property type="entry name" value="FMN_red"/>
    <property type="match status" value="1"/>
</dbReference>
<dbReference type="InterPro" id="IPR005025">
    <property type="entry name" value="FMN_Rdtase-like_dom"/>
</dbReference>
<dbReference type="InterPro" id="IPR029039">
    <property type="entry name" value="Flavoprotein-like_sf"/>
</dbReference>